<dbReference type="EMBL" id="NJIH01000002">
    <property type="protein sequence ID" value="OWT65771.1"/>
    <property type="molecule type" value="Genomic_DNA"/>
</dbReference>
<organism evidence="3 4">
    <name type="scientific">Candidimonas nitroreducens</name>
    <dbReference type="NCBI Taxonomy" id="683354"/>
    <lineage>
        <taxon>Bacteria</taxon>
        <taxon>Pseudomonadati</taxon>
        <taxon>Pseudomonadota</taxon>
        <taxon>Betaproteobacteria</taxon>
        <taxon>Burkholderiales</taxon>
        <taxon>Alcaligenaceae</taxon>
        <taxon>Candidimonas</taxon>
    </lineage>
</organism>
<evidence type="ECO:0000313" key="4">
    <source>
        <dbReference type="Proteomes" id="UP000214603"/>
    </source>
</evidence>
<protein>
    <submittedName>
        <fullName evidence="3">Phenylacetate-CoA oxygenase subunit PaaJ</fullName>
    </submittedName>
</protein>
<dbReference type="Pfam" id="PF23451">
    <property type="entry name" value="Zn_ribbon_PaaD"/>
    <property type="match status" value="1"/>
</dbReference>
<dbReference type="PANTHER" id="PTHR42831:SF3">
    <property type="entry name" value="1,2-PHENYLACETYL-COA EPOXIDASE, SUBUNIT D-RELATED"/>
    <property type="match status" value="1"/>
</dbReference>
<feature type="domain" description="PaaD zinc beta ribbon" evidence="2">
    <location>
        <begin position="126"/>
        <end position="171"/>
    </location>
</feature>
<dbReference type="RefSeq" id="WP_088601921.1">
    <property type="nucleotide sequence ID" value="NZ_NJIH01000002.1"/>
</dbReference>
<dbReference type="InterPro" id="IPR002744">
    <property type="entry name" value="MIP18-like"/>
</dbReference>
<dbReference type="InterPro" id="IPR056572">
    <property type="entry name" value="Zn_ribbon_PaaD"/>
</dbReference>
<dbReference type="InterPro" id="IPR052339">
    <property type="entry name" value="Fe-S_Maturation_MIP18"/>
</dbReference>
<proteinExistence type="predicted"/>
<evidence type="ECO:0000259" key="2">
    <source>
        <dbReference type="Pfam" id="PF23451"/>
    </source>
</evidence>
<dbReference type="AlphaFoldDB" id="A0A225N1N5"/>
<evidence type="ECO:0000259" key="1">
    <source>
        <dbReference type="Pfam" id="PF01883"/>
    </source>
</evidence>
<dbReference type="NCBIfam" id="TIGR02159">
    <property type="entry name" value="PA_CoA_Oxy4"/>
    <property type="match status" value="1"/>
</dbReference>
<dbReference type="OrthoDB" id="3684942at2"/>
<evidence type="ECO:0000313" key="3">
    <source>
        <dbReference type="EMBL" id="OWT65771.1"/>
    </source>
</evidence>
<dbReference type="Pfam" id="PF01883">
    <property type="entry name" value="FeS_assembly_P"/>
    <property type="match status" value="1"/>
</dbReference>
<reference evidence="4" key="1">
    <citation type="submission" date="2017-06" db="EMBL/GenBank/DDBJ databases">
        <title>Herbaspirillum phytohormonus sp. nov., isolated from the root nodule of Robinia pseudoacacia in lead-zinc mine.</title>
        <authorList>
            <person name="Fan M."/>
            <person name="Lin Y."/>
        </authorList>
    </citation>
    <scope>NUCLEOTIDE SEQUENCE [LARGE SCALE GENOMIC DNA]</scope>
    <source>
        <strain evidence="4">SC-089</strain>
    </source>
</reference>
<dbReference type="InterPro" id="IPR011883">
    <property type="entry name" value="PaaD-like"/>
</dbReference>
<dbReference type="Gene3D" id="3.30.300.130">
    <property type="entry name" value="Fe-S cluster assembly (FSCA)"/>
    <property type="match status" value="1"/>
</dbReference>
<dbReference type="PANTHER" id="PTHR42831">
    <property type="entry name" value="FE-S PROTEIN MATURATION AUXILIARY FACTOR YITW"/>
    <property type="match status" value="1"/>
</dbReference>
<comment type="caution">
    <text evidence="3">The sequence shown here is derived from an EMBL/GenBank/DDBJ whole genome shotgun (WGS) entry which is preliminary data.</text>
</comment>
<accession>A0A225N1N5</accession>
<name>A0A225N1N5_9BURK</name>
<dbReference type="InterPro" id="IPR034904">
    <property type="entry name" value="FSCA_dom_sf"/>
</dbReference>
<dbReference type="SUPFAM" id="SSF117916">
    <property type="entry name" value="Fe-S cluster assembly (FSCA) domain-like"/>
    <property type="match status" value="1"/>
</dbReference>
<sequence length="173" mass="18718">MVNTLPDTLERPSTQQLRTWLAGVPDPEIPVLSVLDLGIVRELRWDGASCVVTITPTYSGCPAMQEISAGIRAELARHGVDDVRIETRLAPAWTTDWMTPAGKAALKGYGIAPPREQAVDISGLSRRSAAPAPECPHCGSPRTRLISQFGSTACKALYRCVACGEPFDYFKAH</sequence>
<dbReference type="Proteomes" id="UP000214603">
    <property type="component" value="Unassembled WGS sequence"/>
</dbReference>
<keyword evidence="4" id="KW-1185">Reference proteome</keyword>
<feature type="domain" description="MIP18 family-like" evidence="1">
    <location>
        <begin position="15"/>
        <end position="76"/>
    </location>
</feature>
<gene>
    <name evidence="3" type="primary">paaJ</name>
    <name evidence="3" type="ORF">CEY11_03315</name>
</gene>